<evidence type="ECO:0000313" key="2">
    <source>
        <dbReference type="Proteomes" id="UP000284853"/>
    </source>
</evidence>
<gene>
    <name evidence="1" type="ORF">CKQ54_23395</name>
</gene>
<dbReference type="Proteomes" id="UP000284853">
    <property type="component" value="Unassembled WGS sequence"/>
</dbReference>
<reference evidence="1 2" key="1">
    <citation type="submission" date="2017-08" db="EMBL/GenBank/DDBJ databases">
        <title>Comparative genomics of bacteria isolated from necrotic lesions of AOD affected trees.</title>
        <authorList>
            <person name="Doonan J."/>
            <person name="Denman S."/>
            <person name="Mcdonald J.E."/>
        </authorList>
    </citation>
    <scope>NUCLEOTIDE SEQUENCE [LARGE SCALE GENOMIC DNA]</scope>
    <source>
        <strain evidence="1 2">CIP 105588</strain>
    </source>
</reference>
<keyword evidence="2" id="KW-1185">Reference proteome</keyword>
<proteinExistence type="predicted"/>
<dbReference type="EMBL" id="NSDJ01000002">
    <property type="protein sequence ID" value="RKF66341.1"/>
    <property type="molecule type" value="Genomic_DNA"/>
</dbReference>
<organism evidence="1 2">
    <name type="scientific">Rahnella variigena</name>
    <dbReference type="NCBI Taxonomy" id="574964"/>
    <lineage>
        <taxon>Bacteria</taxon>
        <taxon>Pseudomonadati</taxon>
        <taxon>Pseudomonadota</taxon>
        <taxon>Gammaproteobacteria</taxon>
        <taxon>Enterobacterales</taxon>
        <taxon>Yersiniaceae</taxon>
        <taxon>Rahnella</taxon>
    </lineage>
</organism>
<name>A0ABX9PQ28_9GAMM</name>
<sequence length="116" mass="12418">MYGLPLLLVGGIAFASYSGGNNPVYVQEAITAVSSKMSYSYGPTNCKAIEKDASHWDMTCSSSITPSALTFTIQSADKAPYDLATSFYLIASNDPARKASDEGLLRYLMINDGSKI</sequence>
<comment type="caution">
    <text evidence="1">The sequence shown here is derived from an EMBL/GenBank/DDBJ whole genome shotgun (WGS) entry which is preliminary data.</text>
</comment>
<protein>
    <submittedName>
        <fullName evidence="1">Uncharacterized protein</fullName>
    </submittedName>
</protein>
<accession>A0ABX9PQ28</accession>
<evidence type="ECO:0000313" key="1">
    <source>
        <dbReference type="EMBL" id="RKF66341.1"/>
    </source>
</evidence>